<sequence>MSQNQNLPPGVDAATLARFFDAASKDLGPSNVSRDPSYGALEGVHGSRAYGDPFPISSQCSPSGAVRPGSVGEVQSVLKLANEFGVPLWTVSRGKNLGYGGSAPVVNGSVILDLQRMNQVIEVSEEFAYAIVEPGISFFDLYKYLQNRGLKLWPSVPALGWGSVLGNTLDRGFGYTPDGEHSQAQCGLEVVLPSGRVLRTGMGAMEGNNLFALHKGGFGPSVDGLFFQSNLGVVTKMGIHLTPAPEAYSRCTVTVPNEADVVALVDITTDLLRRRIIGNSPWVTHMIQNVYESTDQDVMNTVWPYLQKDQFISDQMFQELATKKGFPYWRALFSLYGTIETVPALIKAVERAFEKIPGCKVSCSYIAAERRLYLRPKDVGVGEVLPQSGVPSIEGLAVMDIREKGAGHASVSPVTRPSGQEIYQWFTVAKRLTNEARFNFATDFHLWGRHILAVGLIFYADSEQQRASSLFKNLVEEAKRMGLLEYRAHVNHMDSVSAQLDFNDGALRQFTATLKKVLDPNEILSPGKSGIWKSESLFKRASKF</sequence>
<protein>
    <recommendedName>
        <fullName evidence="3">FAD-binding PCMH-type domain-containing protein</fullName>
    </recommendedName>
</protein>
<dbReference type="InterPro" id="IPR016169">
    <property type="entry name" value="FAD-bd_PCMH_sub2"/>
</dbReference>
<organism evidence="4 5">
    <name type="scientific">Neofusicoccum ribis</name>
    <dbReference type="NCBI Taxonomy" id="45134"/>
    <lineage>
        <taxon>Eukaryota</taxon>
        <taxon>Fungi</taxon>
        <taxon>Dikarya</taxon>
        <taxon>Ascomycota</taxon>
        <taxon>Pezizomycotina</taxon>
        <taxon>Dothideomycetes</taxon>
        <taxon>Dothideomycetes incertae sedis</taxon>
        <taxon>Botryosphaeriales</taxon>
        <taxon>Botryosphaeriaceae</taxon>
        <taxon>Neofusicoccum</taxon>
    </lineage>
</organism>
<accession>A0ABR3SEC3</accession>
<dbReference type="InterPro" id="IPR016166">
    <property type="entry name" value="FAD-bd_PCMH"/>
</dbReference>
<evidence type="ECO:0000313" key="5">
    <source>
        <dbReference type="Proteomes" id="UP001521116"/>
    </source>
</evidence>
<keyword evidence="5" id="KW-1185">Reference proteome</keyword>
<dbReference type="PANTHER" id="PTHR11748">
    <property type="entry name" value="D-LACTATE DEHYDROGENASE"/>
    <property type="match status" value="1"/>
</dbReference>
<name>A0ABR3SEC3_9PEZI</name>
<dbReference type="PROSITE" id="PS51387">
    <property type="entry name" value="FAD_PCMH"/>
    <property type="match status" value="1"/>
</dbReference>
<evidence type="ECO:0000256" key="1">
    <source>
        <dbReference type="ARBA" id="ARBA00022630"/>
    </source>
</evidence>
<dbReference type="EMBL" id="JAJVDC020000203">
    <property type="protein sequence ID" value="KAL1618723.1"/>
    <property type="molecule type" value="Genomic_DNA"/>
</dbReference>
<dbReference type="Proteomes" id="UP001521116">
    <property type="component" value="Unassembled WGS sequence"/>
</dbReference>
<dbReference type="Gene3D" id="1.10.45.10">
    <property type="entry name" value="Vanillyl-alcohol Oxidase, Chain A, domain 4"/>
    <property type="match status" value="1"/>
</dbReference>
<dbReference type="InterPro" id="IPR016171">
    <property type="entry name" value="Vanillyl_alc_oxidase_C-sub2"/>
</dbReference>
<dbReference type="PANTHER" id="PTHR11748:SF114">
    <property type="entry name" value="ARYL-ALCOHOL OXIDASE VANILLYL-ALCOHOL OXIDASE (AFU_ORTHOLOGUE AFUA_3G09500)-RELATED"/>
    <property type="match status" value="1"/>
</dbReference>
<feature type="domain" description="FAD-binding PCMH-type" evidence="3">
    <location>
        <begin position="58"/>
        <end position="244"/>
    </location>
</feature>
<dbReference type="Gene3D" id="3.30.43.10">
    <property type="entry name" value="Uridine Diphospho-n-acetylenolpyruvylglucosamine Reductase, domain 2"/>
    <property type="match status" value="1"/>
</dbReference>
<dbReference type="InterPro" id="IPR016170">
    <property type="entry name" value="Cytok_DH_C_sf"/>
</dbReference>
<keyword evidence="1" id="KW-0285">Flavoprotein</keyword>
<dbReference type="InterPro" id="IPR016167">
    <property type="entry name" value="FAD-bd_PCMH_sub1"/>
</dbReference>
<keyword evidence="2" id="KW-0274">FAD</keyword>
<dbReference type="Pfam" id="PF01565">
    <property type="entry name" value="FAD_binding_4"/>
    <property type="match status" value="1"/>
</dbReference>
<comment type="caution">
    <text evidence="4">The sequence shown here is derived from an EMBL/GenBank/DDBJ whole genome shotgun (WGS) entry which is preliminary data.</text>
</comment>
<evidence type="ECO:0000259" key="3">
    <source>
        <dbReference type="PROSITE" id="PS51387"/>
    </source>
</evidence>
<dbReference type="InterPro" id="IPR016164">
    <property type="entry name" value="FAD-linked_Oxase-like_C"/>
</dbReference>
<dbReference type="InterPro" id="IPR006094">
    <property type="entry name" value="Oxid_FAD_bind_N"/>
</dbReference>
<reference evidence="4 5" key="1">
    <citation type="submission" date="2024-02" db="EMBL/GenBank/DDBJ databases">
        <title>De novo assembly and annotation of 12 fungi associated with fruit tree decline syndrome in Ontario, Canada.</title>
        <authorList>
            <person name="Sulman M."/>
            <person name="Ellouze W."/>
            <person name="Ilyukhin E."/>
        </authorList>
    </citation>
    <scope>NUCLEOTIDE SEQUENCE [LARGE SCALE GENOMIC DNA]</scope>
    <source>
        <strain evidence="4 5">M1-105</strain>
    </source>
</reference>
<evidence type="ECO:0000313" key="4">
    <source>
        <dbReference type="EMBL" id="KAL1618723.1"/>
    </source>
</evidence>
<dbReference type="SUPFAM" id="SSF55103">
    <property type="entry name" value="FAD-linked oxidases, C-terminal domain"/>
    <property type="match status" value="1"/>
</dbReference>
<proteinExistence type="predicted"/>
<evidence type="ECO:0000256" key="2">
    <source>
        <dbReference type="ARBA" id="ARBA00022827"/>
    </source>
</evidence>
<dbReference type="Gene3D" id="3.30.465.10">
    <property type="match status" value="1"/>
</dbReference>
<dbReference type="Gene3D" id="3.40.462.10">
    <property type="entry name" value="FAD-linked oxidases, C-terminal domain"/>
    <property type="match status" value="1"/>
</dbReference>
<dbReference type="InterPro" id="IPR036318">
    <property type="entry name" value="FAD-bd_PCMH-like_sf"/>
</dbReference>
<gene>
    <name evidence="4" type="ORF">SLS56_010453</name>
</gene>
<dbReference type="SUPFAM" id="SSF56176">
    <property type="entry name" value="FAD-binding/transporter-associated domain-like"/>
    <property type="match status" value="1"/>
</dbReference>